<dbReference type="AlphaFoldDB" id="A0A7I9YPY2"/>
<dbReference type="EMBL" id="BLKZ01000001">
    <property type="protein sequence ID" value="GFG90734.1"/>
    <property type="molecule type" value="Genomic_DNA"/>
</dbReference>
<proteinExistence type="predicted"/>
<keyword evidence="2" id="KW-1185">Reference proteome</keyword>
<reference evidence="1 2" key="1">
    <citation type="journal article" date="2019" name="Emerg. Microbes Infect.">
        <title>Comprehensive subspecies identification of 175 nontuberculous mycobacteria species based on 7547 genomic profiles.</title>
        <authorList>
            <person name="Matsumoto Y."/>
            <person name="Kinjo T."/>
            <person name="Motooka D."/>
            <person name="Nabeya D."/>
            <person name="Jung N."/>
            <person name="Uechi K."/>
            <person name="Horii T."/>
            <person name="Iida T."/>
            <person name="Fujita J."/>
            <person name="Nakamura S."/>
        </authorList>
    </citation>
    <scope>NUCLEOTIDE SEQUENCE [LARGE SCALE GENOMIC DNA]</scope>
    <source>
        <strain evidence="1 2">JCM 30725</strain>
    </source>
</reference>
<accession>A0A7I9YPY2</accession>
<protein>
    <submittedName>
        <fullName evidence="1">Uncharacterized protein</fullName>
    </submittedName>
</protein>
<name>A0A7I9YPY2_MYCBU</name>
<comment type="caution">
    <text evidence="1">The sequence shown here is derived from an EMBL/GenBank/DDBJ whole genome shotgun (WGS) entry which is preliminary data.</text>
</comment>
<dbReference type="RefSeq" id="WP_163712860.1">
    <property type="nucleotide sequence ID" value="NZ_BLKZ01000001.1"/>
</dbReference>
<gene>
    <name evidence="1" type="ORF">MBOU_27760</name>
</gene>
<dbReference type="Proteomes" id="UP000465360">
    <property type="component" value="Unassembled WGS sequence"/>
</dbReference>
<sequence>MLGIGKFPADLRAELQPEGVIHLADFVPVTFRFSGSVPGKVSTAGMGVAHCGRPGPAARVSRTA</sequence>
<evidence type="ECO:0000313" key="1">
    <source>
        <dbReference type="EMBL" id="GFG90734.1"/>
    </source>
</evidence>
<evidence type="ECO:0000313" key="2">
    <source>
        <dbReference type="Proteomes" id="UP000465360"/>
    </source>
</evidence>
<organism evidence="1 2">
    <name type="scientific">Mycobacterium bourgelatii</name>
    <dbReference type="NCBI Taxonomy" id="1273442"/>
    <lineage>
        <taxon>Bacteria</taxon>
        <taxon>Bacillati</taxon>
        <taxon>Actinomycetota</taxon>
        <taxon>Actinomycetes</taxon>
        <taxon>Mycobacteriales</taxon>
        <taxon>Mycobacteriaceae</taxon>
        <taxon>Mycobacterium</taxon>
    </lineage>
</organism>